<evidence type="ECO:0000256" key="1">
    <source>
        <dbReference type="SAM" id="Phobius"/>
    </source>
</evidence>
<reference evidence="2" key="1">
    <citation type="submission" date="2024-01" db="EMBL/GenBank/DDBJ databases">
        <title>Bank of Algae and Cyanobacteria of the Azores (BACA) strain genomes.</title>
        <authorList>
            <person name="Luz R."/>
            <person name="Cordeiro R."/>
            <person name="Fonseca A."/>
            <person name="Goncalves V."/>
        </authorList>
    </citation>
    <scope>NUCLEOTIDE SEQUENCE</scope>
    <source>
        <strain evidence="2">BACA0141</strain>
    </source>
</reference>
<accession>A0AAW9Q792</accession>
<keyword evidence="3" id="KW-1185">Reference proteome</keyword>
<feature type="transmembrane region" description="Helical" evidence="1">
    <location>
        <begin position="76"/>
        <end position="94"/>
    </location>
</feature>
<feature type="transmembrane region" description="Helical" evidence="1">
    <location>
        <begin position="106"/>
        <end position="126"/>
    </location>
</feature>
<keyword evidence="1" id="KW-1133">Transmembrane helix</keyword>
<evidence type="ECO:0000313" key="2">
    <source>
        <dbReference type="EMBL" id="MEE3719085.1"/>
    </source>
</evidence>
<feature type="transmembrane region" description="Helical" evidence="1">
    <location>
        <begin position="132"/>
        <end position="160"/>
    </location>
</feature>
<evidence type="ECO:0000313" key="3">
    <source>
        <dbReference type="Proteomes" id="UP001333818"/>
    </source>
</evidence>
<proteinExistence type="predicted"/>
<keyword evidence="1" id="KW-0812">Transmembrane</keyword>
<comment type="caution">
    <text evidence="2">The sequence shown here is derived from an EMBL/GenBank/DDBJ whole genome shotgun (WGS) entry which is preliminary data.</text>
</comment>
<protein>
    <submittedName>
        <fullName evidence="2">Uncharacterized protein</fullName>
    </submittedName>
</protein>
<dbReference type="EMBL" id="JAZBJZ010000111">
    <property type="protein sequence ID" value="MEE3719085.1"/>
    <property type="molecule type" value="Genomic_DNA"/>
</dbReference>
<feature type="transmembrane region" description="Helical" evidence="1">
    <location>
        <begin position="12"/>
        <end position="32"/>
    </location>
</feature>
<sequence>MSLETLFTEYRLPIIFLMLATPWLTYLICYAIPGKTEEPFVLSANLWLSVLSMLTLAGYLTYATHTKGWEMIVKQADVFLLFLPPYHLIASLWLSKQRLPLIEIPAFRTLQGLIVMAGVYMVLAWIASATRIYIIVFSFIPFPMFLGLLALLVGIGYLGYRRTFGT</sequence>
<organism evidence="2 3">
    <name type="scientific">Tumidithrix elongata BACA0141</name>
    <dbReference type="NCBI Taxonomy" id="2716417"/>
    <lineage>
        <taxon>Bacteria</taxon>
        <taxon>Bacillati</taxon>
        <taxon>Cyanobacteriota</taxon>
        <taxon>Cyanophyceae</taxon>
        <taxon>Pseudanabaenales</taxon>
        <taxon>Pseudanabaenaceae</taxon>
        <taxon>Tumidithrix</taxon>
        <taxon>Tumidithrix elongata</taxon>
    </lineage>
</organism>
<dbReference type="Proteomes" id="UP001333818">
    <property type="component" value="Unassembled WGS sequence"/>
</dbReference>
<dbReference type="AlphaFoldDB" id="A0AAW9Q792"/>
<feature type="transmembrane region" description="Helical" evidence="1">
    <location>
        <begin position="44"/>
        <end position="64"/>
    </location>
</feature>
<dbReference type="RefSeq" id="WP_330485521.1">
    <property type="nucleotide sequence ID" value="NZ_JAZBJZ010000111.1"/>
</dbReference>
<keyword evidence="1" id="KW-0472">Membrane</keyword>
<gene>
    <name evidence="2" type="ORF">V2H45_20275</name>
</gene>
<name>A0AAW9Q792_9CYAN</name>